<comment type="catalytic activity">
    <reaction evidence="3">
        <text>an N-acyl-L-alpha-aminoacyl-tRNA + H2O = an N-acyl-L-amino acid + a tRNA + H(+)</text>
        <dbReference type="Rhea" id="RHEA:54448"/>
        <dbReference type="Rhea" id="RHEA-COMP:10123"/>
        <dbReference type="Rhea" id="RHEA-COMP:13883"/>
        <dbReference type="ChEBI" id="CHEBI:15377"/>
        <dbReference type="ChEBI" id="CHEBI:15378"/>
        <dbReference type="ChEBI" id="CHEBI:59874"/>
        <dbReference type="ChEBI" id="CHEBI:78442"/>
        <dbReference type="ChEBI" id="CHEBI:138191"/>
        <dbReference type="EC" id="3.1.1.29"/>
    </reaction>
</comment>
<reference evidence="6" key="1">
    <citation type="submission" date="2025-08" db="UniProtKB">
        <authorList>
            <consortium name="RefSeq"/>
        </authorList>
    </citation>
    <scope>IDENTIFICATION</scope>
    <source>
        <tissue evidence="6">Thorax and Abdomen</tissue>
    </source>
</reference>
<evidence type="ECO:0000313" key="5">
    <source>
        <dbReference type="Proteomes" id="UP000829291"/>
    </source>
</evidence>
<protein>
    <recommendedName>
        <fullName evidence="1">peptidyl-tRNA hydrolase</fullName>
        <ecNumber evidence="1">3.1.1.29</ecNumber>
    </recommendedName>
</protein>
<dbReference type="Proteomes" id="UP000829291">
    <property type="component" value="Chromosome 3"/>
</dbReference>
<dbReference type="RefSeq" id="XP_046591113.1">
    <property type="nucleotide sequence ID" value="XM_046735157.1"/>
</dbReference>
<evidence type="ECO:0000256" key="1">
    <source>
        <dbReference type="ARBA" id="ARBA00013260"/>
    </source>
</evidence>
<name>A0ABM3FSV7_NEOLC</name>
<organism evidence="5 6">
    <name type="scientific">Neodiprion lecontei</name>
    <name type="common">Redheaded pine sawfly</name>
    <dbReference type="NCBI Taxonomy" id="441921"/>
    <lineage>
        <taxon>Eukaryota</taxon>
        <taxon>Metazoa</taxon>
        <taxon>Ecdysozoa</taxon>
        <taxon>Arthropoda</taxon>
        <taxon>Hexapoda</taxon>
        <taxon>Insecta</taxon>
        <taxon>Pterygota</taxon>
        <taxon>Neoptera</taxon>
        <taxon>Endopterygota</taxon>
        <taxon>Hymenoptera</taxon>
        <taxon>Tenthredinoidea</taxon>
        <taxon>Diprionidae</taxon>
        <taxon>Diprioninae</taxon>
        <taxon>Neodiprion</taxon>
    </lineage>
</organism>
<evidence type="ECO:0000313" key="6">
    <source>
        <dbReference type="RefSeq" id="XP_046591113.1"/>
    </source>
</evidence>
<proteinExistence type="predicted"/>
<dbReference type="GeneID" id="107218162"/>
<dbReference type="Gene3D" id="3.40.1490.10">
    <property type="entry name" value="Bit1"/>
    <property type="match status" value="1"/>
</dbReference>
<feature type="compositionally biased region" description="Basic residues" evidence="4">
    <location>
        <begin position="94"/>
        <end position="103"/>
    </location>
</feature>
<evidence type="ECO:0000256" key="4">
    <source>
        <dbReference type="SAM" id="MobiDB-lite"/>
    </source>
</evidence>
<evidence type="ECO:0000256" key="3">
    <source>
        <dbReference type="ARBA" id="ARBA00048707"/>
    </source>
</evidence>
<dbReference type="Pfam" id="PF01981">
    <property type="entry name" value="PTH2"/>
    <property type="match status" value="1"/>
</dbReference>
<dbReference type="InterPro" id="IPR002833">
    <property type="entry name" value="PTH2"/>
</dbReference>
<dbReference type="EC" id="3.1.1.29" evidence="1"/>
<accession>A0ABM3FSV7</accession>
<keyword evidence="2" id="KW-0378">Hydrolase</keyword>
<dbReference type="InterPro" id="IPR023476">
    <property type="entry name" value="Pep_tRNA_hydro_II_dom_sf"/>
</dbReference>
<evidence type="ECO:0000256" key="2">
    <source>
        <dbReference type="ARBA" id="ARBA00022801"/>
    </source>
</evidence>
<gene>
    <name evidence="6" type="primary">LOC107218162</name>
</gene>
<dbReference type="SUPFAM" id="SSF102462">
    <property type="entry name" value="Peptidyl-tRNA hydrolase II"/>
    <property type="match status" value="1"/>
</dbReference>
<sequence>MSKKLKRTRHGTDWLSDTLSTIKKLLSDSRESLSIDDFCRADNLLLTDNNGKRTRSVVPVSPNDCQTTNTHTSKSQKQPTRCSSSNEWKNSTGSRRRLRSCQRKKSESEENSSASSNSDSDTRPPFRHASRSVLSRLVQYTFYSVINTGVVMDQGVTAAALCRSFLALYLKLDESNVHSSLVDSWDRAGQKITVLKGYNHKHLVYLAKKVRHVAVESNTLYRTTGQARVMLVLTAFGREEDMEEAFDDLCYLH</sequence>
<feature type="compositionally biased region" description="Polar residues" evidence="4">
    <location>
        <begin position="63"/>
        <end position="93"/>
    </location>
</feature>
<keyword evidence="5" id="KW-1185">Reference proteome</keyword>
<feature type="region of interest" description="Disordered" evidence="4">
    <location>
        <begin position="53"/>
        <end position="127"/>
    </location>
</feature>